<sequence length="38" mass="3852">LLHRLPEADSPAAPVLHPQGPVEGSSAPISAGLQKPLT</sequence>
<dbReference type="AlphaFoldDB" id="L8I256"/>
<name>L8I256_9CETA</name>
<accession>L8I256</accession>
<reference evidence="2 3" key="1">
    <citation type="journal article" date="2012" name="Nat. Genet.">
        <title>The yak genome and adaptation to life at high altitude.</title>
        <authorList>
            <person name="Qiu Q."/>
            <person name="Zhang G."/>
            <person name="Ma T."/>
            <person name="Qian W."/>
            <person name="Wang J."/>
            <person name="Ye Z."/>
            <person name="Cao C."/>
            <person name="Hu Q."/>
            <person name="Kim J."/>
            <person name="Larkin D.M."/>
            <person name="Auvil L."/>
            <person name="Capitanu B."/>
            <person name="Ma J."/>
            <person name="Lewin H.A."/>
            <person name="Qian X."/>
            <person name="Lang Y."/>
            <person name="Zhou R."/>
            <person name="Wang L."/>
            <person name="Wang K."/>
            <person name="Xia J."/>
            <person name="Liao S."/>
            <person name="Pan S."/>
            <person name="Lu X."/>
            <person name="Hou H."/>
            <person name="Wang Y."/>
            <person name="Zang X."/>
            <person name="Yin Y."/>
            <person name="Ma H."/>
            <person name="Zhang J."/>
            <person name="Wang Z."/>
            <person name="Zhang Y."/>
            <person name="Zhang D."/>
            <person name="Yonezawa T."/>
            <person name="Hasegawa M."/>
            <person name="Zhong Y."/>
            <person name="Liu W."/>
            <person name="Zhang Y."/>
            <person name="Huang Z."/>
            <person name="Zhang S."/>
            <person name="Long R."/>
            <person name="Yang H."/>
            <person name="Wang J."/>
            <person name="Lenstra J.A."/>
            <person name="Cooper D.N."/>
            <person name="Wu Y."/>
            <person name="Wang J."/>
            <person name="Shi P."/>
            <person name="Wang J."/>
            <person name="Liu J."/>
        </authorList>
    </citation>
    <scope>NUCLEOTIDE SEQUENCE [LARGE SCALE GENOMIC DNA]</scope>
    <source>
        <strain evidence="3">yakQH1</strain>
    </source>
</reference>
<dbReference type="EMBL" id="JH882455">
    <property type="protein sequence ID" value="ELR49347.1"/>
    <property type="molecule type" value="Genomic_DNA"/>
</dbReference>
<evidence type="ECO:0000256" key="1">
    <source>
        <dbReference type="SAM" id="MobiDB-lite"/>
    </source>
</evidence>
<gene>
    <name evidence="2" type="ORF">M91_00465</name>
</gene>
<feature type="region of interest" description="Disordered" evidence="1">
    <location>
        <begin position="1"/>
        <end position="38"/>
    </location>
</feature>
<protein>
    <submittedName>
        <fullName evidence="2">Uncharacterized protein</fullName>
    </submittedName>
</protein>
<evidence type="ECO:0000313" key="3">
    <source>
        <dbReference type="Proteomes" id="UP000011080"/>
    </source>
</evidence>
<organism evidence="2 3">
    <name type="scientific">Bos mutus</name>
    <name type="common">wild yak</name>
    <dbReference type="NCBI Taxonomy" id="72004"/>
    <lineage>
        <taxon>Eukaryota</taxon>
        <taxon>Metazoa</taxon>
        <taxon>Chordata</taxon>
        <taxon>Craniata</taxon>
        <taxon>Vertebrata</taxon>
        <taxon>Euteleostomi</taxon>
        <taxon>Mammalia</taxon>
        <taxon>Eutheria</taxon>
        <taxon>Laurasiatheria</taxon>
        <taxon>Artiodactyla</taxon>
        <taxon>Ruminantia</taxon>
        <taxon>Pecora</taxon>
        <taxon>Bovidae</taxon>
        <taxon>Bovinae</taxon>
        <taxon>Bos</taxon>
    </lineage>
</organism>
<feature type="non-terminal residue" evidence="2">
    <location>
        <position position="38"/>
    </location>
</feature>
<evidence type="ECO:0000313" key="2">
    <source>
        <dbReference type="EMBL" id="ELR49347.1"/>
    </source>
</evidence>
<proteinExistence type="predicted"/>
<dbReference type="Proteomes" id="UP000011080">
    <property type="component" value="Unassembled WGS sequence"/>
</dbReference>
<feature type="non-terminal residue" evidence="2">
    <location>
        <position position="1"/>
    </location>
</feature>